<dbReference type="Proteomes" id="UP000323521">
    <property type="component" value="Chromosome"/>
</dbReference>
<dbReference type="Pfam" id="PF02620">
    <property type="entry name" value="YceD"/>
    <property type="match status" value="1"/>
</dbReference>
<dbReference type="AlphaFoldDB" id="A0A3G1KQC1"/>
<dbReference type="OrthoDB" id="9790372at2"/>
<protein>
    <recommendedName>
        <fullName evidence="3">DUF177 domain-containing protein</fullName>
    </recommendedName>
</protein>
<proteinExistence type="predicted"/>
<evidence type="ECO:0008006" key="3">
    <source>
        <dbReference type="Google" id="ProtNLM"/>
    </source>
</evidence>
<evidence type="ECO:0000313" key="1">
    <source>
        <dbReference type="EMBL" id="ATW24664.1"/>
    </source>
</evidence>
<dbReference type="PANTHER" id="PTHR34374">
    <property type="entry name" value="LARGE RIBOSOMAL RNA SUBUNIT ACCUMULATION PROTEIN YCED HOMOLOG 1, CHLOROPLASTIC"/>
    <property type="match status" value="1"/>
</dbReference>
<evidence type="ECO:0000313" key="2">
    <source>
        <dbReference type="Proteomes" id="UP000323521"/>
    </source>
</evidence>
<name>A0A3G1KQC1_FORW1</name>
<organism evidence="1 2">
    <name type="scientific">Formimonas warabiya</name>
    <dbReference type="NCBI Taxonomy" id="1761012"/>
    <lineage>
        <taxon>Bacteria</taxon>
        <taxon>Bacillati</taxon>
        <taxon>Bacillota</taxon>
        <taxon>Clostridia</taxon>
        <taxon>Eubacteriales</taxon>
        <taxon>Peptococcaceae</taxon>
        <taxon>Candidatus Formimonas</taxon>
    </lineage>
</organism>
<dbReference type="EMBL" id="CP017634">
    <property type="protein sequence ID" value="ATW24664.1"/>
    <property type="molecule type" value="Genomic_DNA"/>
</dbReference>
<dbReference type="KEGG" id="fwa:DCMF_07625"/>
<keyword evidence="2" id="KW-1185">Reference proteome</keyword>
<dbReference type="PANTHER" id="PTHR34374:SF1">
    <property type="entry name" value="LARGE RIBOSOMAL RNA SUBUNIT ACCUMULATION PROTEIN YCED HOMOLOG 1, CHLOROPLASTIC"/>
    <property type="match status" value="1"/>
</dbReference>
<dbReference type="InterPro" id="IPR003772">
    <property type="entry name" value="YceD"/>
</dbReference>
<dbReference type="RefSeq" id="WP_148133880.1">
    <property type="nucleotide sequence ID" value="NZ_CP017634.1"/>
</dbReference>
<sequence>MKVAVSKVKNISGKIMPVDLEEFLPVLSIGEDAIKLLAPVKFSGQVENTGAALVFRGHVTTTVELPCSRCMEAVPYQVQAPFLETFSNQPNLISDEKDEEIYPFEGDEIDITSQVSRTILLELPMKILCREECKGLCPECGVNLNFAACRCVSESIDPRFMTLKKFFEESSTEGGVVNGSTEEKNL</sequence>
<gene>
    <name evidence="1" type="ORF">DCMF_07625</name>
</gene>
<reference evidence="1 2" key="1">
    <citation type="submission" date="2016-10" db="EMBL/GenBank/DDBJ databases">
        <title>Complete Genome Sequence of Peptococcaceae strain DCMF.</title>
        <authorList>
            <person name="Edwards R.J."/>
            <person name="Holland S.I."/>
            <person name="Deshpande N.P."/>
            <person name="Wong Y.K."/>
            <person name="Ertan H."/>
            <person name="Manefield M."/>
            <person name="Russell T.L."/>
            <person name="Lee M.J."/>
        </authorList>
    </citation>
    <scope>NUCLEOTIDE SEQUENCE [LARGE SCALE GENOMIC DNA]</scope>
    <source>
        <strain evidence="1 2">DCMF</strain>
    </source>
</reference>
<accession>A0A3G1KQC1</accession>